<gene>
    <name evidence="7" type="ORF">BDV29DRAFT_190801</name>
</gene>
<dbReference type="InterPro" id="IPR002293">
    <property type="entry name" value="AA/rel_permease1"/>
</dbReference>
<evidence type="ECO:0000313" key="7">
    <source>
        <dbReference type="EMBL" id="KAB8074651.1"/>
    </source>
</evidence>
<protein>
    <recommendedName>
        <fullName evidence="9">Amino acid/polyamine transporter I</fullName>
    </recommendedName>
</protein>
<feature type="transmembrane region" description="Helical" evidence="6">
    <location>
        <begin position="288"/>
        <end position="307"/>
    </location>
</feature>
<dbReference type="Proteomes" id="UP000326565">
    <property type="component" value="Unassembled WGS sequence"/>
</dbReference>
<feature type="transmembrane region" description="Helical" evidence="6">
    <location>
        <begin position="395"/>
        <end position="414"/>
    </location>
</feature>
<reference evidence="7 8" key="1">
    <citation type="submission" date="2019-04" db="EMBL/GenBank/DDBJ databases">
        <title>Friends and foes A comparative genomics study of 23 Aspergillus species from section Flavi.</title>
        <authorList>
            <consortium name="DOE Joint Genome Institute"/>
            <person name="Kjaerbolling I."/>
            <person name="Vesth T."/>
            <person name="Frisvad J.C."/>
            <person name="Nybo J.L."/>
            <person name="Theobald S."/>
            <person name="Kildgaard S."/>
            <person name="Isbrandt T."/>
            <person name="Kuo A."/>
            <person name="Sato A."/>
            <person name="Lyhne E.K."/>
            <person name="Kogle M.E."/>
            <person name="Wiebenga A."/>
            <person name="Kun R.S."/>
            <person name="Lubbers R.J."/>
            <person name="Makela M.R."/>
            <person name="Barry K."/>
            <person name="Chovatia M."/>
            <person name="Clum A."/>
            <person name="Daum C."/>
            <person name="Haridas S."/>
            <person name="He G."/>
            <person name="LaButti K."/>
            <person name="Lipzen A."/>
            <person name="Mondo S."/>
            <person name="Riley R."/>
            <person name="Salamov A."/>
            <person name="Simmons B.A."/>
            <person name="Magnuson J.K."/>
            <person name="Henrissat B."/>
            <person name="Mortensen U.H."/>
            <person name="Larsen T.O."/>
            <person name="Devries R.P."/>
            <person name="Grigoriev I.V."/>
            <person name="Machida M."/>
            <person name="Baker S.E."/>
            <person name="Andersen M.R."/>
        </authorList>
    </citation>
    <scope>NUCLEOTIDE SEQUENCE [LARGE SCALE GENOMIC DNA]</scope>
    <source>
        <strain evidence="7 8">CBS 151.66</strain>
    </source>
</reference>
<evidence type="ECO:0000256" key="3">
    <source>
        <dbReference type="ARBA" id="ARBA00022692"/>
    </source>
</evidence>
<dbReference type="OrthoDB" id="3257095at2759"/>
<dbReference type="PANTHER" id="PTHR45649:SF1">
    <property type="entry name" value="TRANSPORTER, PUTATIVE (EUROFUNG)-RELATED"/>
    <property type="match status" value="1"/>
</dbReference>
<keyword evidence="5 6" id="KW-0472">Membrane</keyword>
<dbReference type="GO" id="GO:0022857">
    <property type="term" value="F:transmembrane transporter activity"/>
    <property type="evidence" value="ECO:0007669"/>
    <property type="project" value="InterPro"/>
</dbReference>
<dbReference type="Pfam" id="PF13520">
    <property type="entry name" value="AA_permease_2"/>
    <property type="match status" value="2"/>
</dbReference>
<dbReference type="Gene3D" id="1.20.1740.10">
    <property type="entry name" value="Amino acid/polyamine transporter I"/>
    <property type="match status" value="1"/>
</dbReference>
<evidence type="ECO:0000256" key="4">
    <source>
        <dbReference type="ARBA" id="ARBA00022989"/>
    </source>
</evidence>
<keyword evidence="8" id="KW-1185">Reference proteome</keyword>
<feature type="transmembrane region" description="Helical" evidence="6">
    <location>
        <begin position="313"/>
        <end position="339"/>
    </location>
</feature>
<dbReference type="GO" id="GO:0016020">
    <property type="term" value="C:membrane"/>
    <property type="evidence" value="ECO:0007669"/>
    <property type="project" value="UniProtKB-SubCell"/>
</dbReference>
<feature type="transmembrane region" description="Helical" evidence="6">
    <location>
        <begin position="360"/>
        <end position="383"/>
    </location>
</feature>
<evidence type="ECO:0000313" key="8">
    <source>
        <dbReference type="Proteomes" id="UP000326565"/>
    </source>
</evidence>
<name>A0A5N5X1M1_9EURO</name>
<feature type="transmembrane region" description="Helical" evidence="6">
    <location>
        <begin position="43"/>
        <end position="60"/>
    </location>
</feature>
<organism evidence="7 8">
    <name type="scientific">Aspergillus leporis</name>
    <dbReference type="NCBI Taxonomy" id="41062"/>
    <lineage>
        <taxon>Eukaryota</taxon>
        <taxon>Fungi</taxon>
        <taxon>Dikarya</taxon>
        <taxon>Ascomycota</taxon>
        <taxon>Pezizomycotina</taxon>
        <taxon>Eurotiomycetes</taxon>
        <taxon>Eurotiomycetidae</taxon>
        <taxon>Eurotiales</taxon>
        <taxon>Aspergillaceae</taxon>
        <taxon>Aspergillus</taxon>
        <taxon>Aspergillus subgen. Circumdati</taxon>
    </lineage>
</organism>
<keyword evidence="3 6" id="KW-0812">Transmembrane</keyword>
<dbReference type="EMBL" id="ML732206">
    <property type="protein sequence ID" value="KAB8074651.1"/>
    <property type="molecule type" value="Genomic_DNA"/>
</dbReference>
<evidence type="ECO:0008006" key="9">
    <source>
        <dbReference type="Google" id="ProtNLM"/>
    </source>
</evidence>
<dbReference type="PIRSF" id="PIRSF006060">
    <property type="entry name" value="AA_transporter"/>
    <property type="match status" value="1"/>
</dbReference>
<evidence type="ECO:0000256" key="5">
    <source>
        <dbReference type="ARBA" id="ARBA00023136"/>
    </source>
</evidence>
<keyword evidence="2" id="KW-0813">Transport</keyword>
<comment type="subcellular location">
    <subcellularLocation>
        <location evidence="1">Membrane</location>
        <topology evidence="1">Multi-pass membrane protein</topology>
    </subcellularLocation>
</comment>
<dbReference type="AlphaFoldDB" id="A0A5N5X1M1"/>
<feature type="transmembrane region" description="Helical" evidence="6">
    <location>
        <begin position="166"/>
        <end position="186"/>
    </location>
</feature>
<feature type="transmembrane region" description="Helical" evidence="6">
    <location>
        <begin position="72"/>
        <end position="89"/>
    </location>
</feature>
<evidence type="ECO:0000256" key="1">
    <source>
        <dbReference type="ARBA" id="ARBA00004141"/>
    </source>
</evidence>
<accession>A0A5N5X1M1</accession>
<keyword evidence="4 6" id="KW-1133">Transmembrane helix</keyword>
<feature type="transmembrane region" description="Helical" evidence="6">
    <location>
        <begin position="138"/>
        <end position="154"/>
    </location>
</feature>
<feature type="transmembrane region" description="Helical" evidence="6">
    <location>
        <begin position="446"/>
        <end position="464"/>
    </location>
</feature>
<evidence type="ECO:0000256" key="2">
    <source>
        <dbReference type="ARBA" id="ARBA00022448"/>
    </source>
</evidence>
<dbReference type="PANTHER" id="PTHR45649">
    <property type="entry name" value="AMINO-ACID PERMEASE BAT1"/>
    <property type="match status" value="1"/>
</dbReference>
<proteinExistence type="predicted"/>
<sequence length="465" mass="50357">MSTYGLKQMVPPKLREVEGQPAYQNKDETYLTRMGKPPVLKKNFGLMSMVGFSCTILVTWEGYLLGGPARSIYGYLFVWAGLTATFLVISELASMAPTSGGQYHWCSMLAPPSCMKLLSYSTGWLTPDYKPHRWRTTLLAWSLSALSALLNLVGDKFLPRFESTILIFHILGFFASLTPLVFTDFINQGQWPTQALSVFIGLTGPAFAFAGGDAAVHVVEEMNNATTAVPLSLNTHGVPFLSIFLQATGSVAGTATAGAIVQAMGSCNTDGTLPSASRQFCKVTKRTAIPSYTVILMATIGCLLNLINIGSDVAFNSLVSMSISGLYLSYMVAAGLLLYRRCTCGVGHAVLCGAPLHLPGIWGIVVNIFTLAYMAIATFFGFWPPISDANTQTMNYSVVGTVGNIMISLLYYFVRARKLYTGPSLMSVRMLSGIASSPGDSLKMKTLQGAFDVIGFLTFYIFLYF</sequence>
<evidence type="ECO:0000256" key="6">
    <source>
        <dbReference type="SAM" id="Phobius"/>
    </source>
</evidence>